<dbReference type="OrthoDB" id="8701874at2"/>
<accession>A0A1I4KTX5</accession>
<dbReference type="Gene3D" id="2.40.160.20">
    <property type="match status" value="1"/>
</dbReference>
<feature type="signal peptide" evidence="2">
    <location>
        <begin position="1"/>
        <end position="26"/>
    </location>
</feature>
<evidence type="ECO:0000259" key="3">
    <source>
        <dbReference type="Pfam" id="PF01389"/>
    </source>
</evidence>
<gene>
    <name evidence="4" type="ORF">SAMN02982985_01633</name>
</gene>
<dbReference type="SUPFAM" id="SSF56925">
    <property type="entry name" value="OMPA-like"/>
    <property type="match status" value="1"/>
</dbReference>
<comment type="subcellular location">
    <subcellularLocation>
        <location evidence="1">Cell outer membrane</location>
    </subcellularLocation>
</comment>
<evidence type="ECO:0000256" key="1">
    <source>
        <dbReference type="ARBA" id="ARBA00004442"/>
    </source>
</evidence>
<dbReference type="InterPro" id="IPR000498">
    <property type="entry name" value="OmpA-like_TM_dom"/>
</dbReference>
<keyword evidence="2" id="KW-0732">Signal</keyword>
<dbReference type="Proteomes" id="UP000199470">
    <property type="component" value="Unassembled WGS sequence"/>
</dbReference>
<proteinExistence type="predicted"/>
<protein>
    <submittedName>
        <fullName evidence="4">OmpA-OmpF porin, OOP family</fullName>
    </submittedName>
</protein>
<dbReference type="GO" id="GO:0009279">
    <property type="term" value="C:cell outer membrane"/>
    <property type="evidence" value="ECO:0007669"/>
    <property type="project" value="UniProtKB-SubCell"/>
</dbReference>
<dbReference type="Pfam" id="PF01389">
    <property type="entry name" value="OmpA_membrane"/>
    <property type="match status" value="1"/>
</dbReference>
<dbReference type="InterPro" id="IPR011250">
    <property type="entry name" value="OMP/PagP_B-barrel"/>
</dbReference>
<name>A0A1I4KTX5_9BURK</name>
<reference evidence="4 5" key="1">
    <citation type="submission" date="2016-10" db="EMBL/GenBank/DDBJ databases">
        <authorList>
            <person name="de Groot N.N."/>
        </authorList>
    </citation>
    <scope>NUCLEOTIDE SEQUENCE [LARGE SCALE GENOMIC DNA]</scope>
    <source>
        <strain evidence="4 5">ATCC 43154</strain>
    </source>
</reference>
<dbReference type="AlphaFoldDB" id="A0A1I4KTX5"/>
<sequence>MKPILNTLLFAAATVATAAYAPLALADDFYVGVNIASKSDGYINQTGKDGKTTRADVKGGGIPVKVYGGYNLSPVWALEGGYQRFGTNHFDLPLGGQLGAEAHAFYAAAKGTLALNEQWSLFGKLGVARTSSKITLSGLGAASDSRSANRNSLYASVGGAYAITQQLSVQLEWDRFGKVDNEGMVSNLNNLSLGLRYSF</sequence>
<dbReference type="EMBL" id="FOTW01000008">
    <property type="protein sequence ID" value="SFL82195.1"/>
    <property type="molecule type" value="Genomic_DNA"/>
</dbReference>
<dbReference type="RefSeq" id="WP_093386137.1">
    <property type="nucleotide sequence ID" value="NZ_FOTW01000008.1"/>
</dbReference>
<feature type="chain" id="PRO_5011476152" evidence="2">
    <location>
        <begin position="27"/>
        <end position="199"/>
    </location>
</feature>
<feature type="domain" description="Outer membrane protein OmpA-like transmembrane" evidence="3">
    <location>
        <begin position="26"/>
        <end position="199"/>
    </location>
</feature>
<organism evidence="4 5">
    <name type="scientific">Rugamonas rubra</name>
    <dbReference type="NCBI Taxonomy" id="758825"/>
    <lineage>
        <taxon>Bacteria</taxon>
        <taxon>Pseudomonadati</taxon>
        <taxon>Pseudomonadota</taxon>
        <taxon>Betaproteobacteria</taxon>
        <taxon>Burkholderiales</taxon>
        <taxon>Oxalobacteraceae</taxon>
        <taxon>Telluria group</taxon>
        <taxon>Rugamonas</taxon>
    </lineage>
</organism>
<evidence type="ECO:0000313" key="5">
    <source>
        <dbReference type="Proteomes" id="UP000199470"/>
    </source>
</evidence>
<dbReference type="STRING" id="758825.SAMN02982985_01633"/>
<keyword evidence="5" id="KW-1185">Reference proteome</keyword>
<evidence type="ECO:0000256" key="2">
    <source>
        <dbReference type="SAM" id="SignalP"/>
    </source>
</evidence>
<evidence type="ECO:0000313" key="4">
    <source>
        <dbReference type="EMBL" id="SFL82195.1"/>
    </source>
</evidence>